<comment type="similarity">
    <text evidence="1">Belongs to the cycloisomerase 2 family.</text>
</comment>
<dbReference type="InterPro" id="IPR015943">
    <property type="entry name" value="WD40/YVTN_repeat-like_dom_sf"/>
</dbReference>
<proteinExistence type="inferred from homology"/>
<dbReference type="AlphaFoldDB" id="A0A402CV17"/>
<dbReference type="KEGG" id="ccot:CCAX7_23000"/>
<evidence type="ECO:0000313" key="3">
    <source>
        <dbReference type="Proteomes" id="UP000287394"/>
    </source>
</evidence>
<sequence>MTKRIPLPAVALTLAASAVLPSALHAETTLAPQPRIADASGAVYTANNSVNRNEVFVYHRDASGALTFLGEYPTGGRGSGGIIDPLQSQNSLLLSENHRFLFAVNSGSGDVSTFAVGSEGRLSLLGRAASGGGFPVALAVHGELLYVLNSGGAGSVSGFHIQSSGHLQPIVGSTQFLSGASAGGASIDFSPDGTVLAATERLTNRIDTFPISAGGAAGPALLNNSAGRTPFSLTFTPQGALVVAEAAGNPAGGAALSSYAVQSNDLLSVLTPSAPTGFAAACWVVATADGNYAYAANAGSSQISIAAIGDNGALTILGSAGTGPGSTPLDLALSSNNRYLYALTAGAGTISAFRVQGNGGLAALAATPSLPAASGQNGLAAY</sequence>
<dbReference type="Proteomes" id="UP000287394">
    <property type="component" value="Chromosome"/>
</dbReference>
<accession>A0A402CV17</accession>
<dbReference type="PANTHER" id="PTHR30344">
    <property type="entry name" value="6-PHOSPHOGLUCONOLACTONASE-RELATED"/>
    <property type="match status" value="1"/>
</dbReference>
<dbReference type="EMBL" id="AP025739">
    <property type="protein sequence ID" value="BDI30249.1"/>
    <property type="molecule type" value="Genomic_DNA"/>
</dbReference>
<dbReference type="OrthoDB" id="145213at2"/>
<evidence type="ECO:0000256" key="1">
    <source>
        <dbReference type="ARBA" id="ARBA00005564"/>
    </source>
</evidence>
<dbReference type="InterPro" id="IPR011048">
    <property type="entry name" value="Haem_d1_sf"/>
</dbReference>
<dbReference type="PANTHER" id="PTHR30344:SF1">
    <property type="entry name" value="6-PHOSPHOGLUCONOLACTONASE"/>
    <property type="match status" value="1"/>
</dbReference>
<name>A0A402CV17_9BACT</name>
<organism evidence="2 3">
    <name type="scientific">Capsulimonas corticalis</name>
    <dbReference type="NCBI Taxonomy" id="2219043"/>
    <lineage>
        <taxon>Bacteria</taxon>
        <taxon>Bacillati</taxon>
        <taxon>Armatimonadota</taxon>
        <taxon>Armatimonadia</taxon>
        <taxon>Capsulimonadales</taxon>
        <taxon>Capsulimonadaceae</taxon>
        <taxon>Capsulimonas</taxon>
    </lineage>
</organism>
<gene>
    <name evidence="2" type="ORF">CCAX7_23000</name>
</gene>
<protein>
    <submittedName>
        <fullName evidence="2">Uncharacterized protein</fullName>
    </submittedName>
</protein>
<evidence type="ECO:0000313" key="2">
    <source>
        <dbReference type="EMBL" id="BDI30249.1"/>
    </source>
</evidence>
<dbReference type="Gene3D" id="2.130.10.10">
    <property type="entry name" value="YVTN repeat-like/Quinoprotein amine dehydrogenase"/>
    <property type="match status" value="2"/>
</dbReference>
<reference evidence="2 3" key="1">
    <citation type="journal article" date="2019" name="Int. J. Syst. Evol. Microbiol.">
        <title>Capsulimonas corticalis gen. nov., sp. nov., an aerobic capsulated bacterium, of a novel bacterial order, Capsulimonadales ord. nov., of the class Armatimonadia of the phylum Armatimonadetes.</title>
        <authorList>
            <person name="Li J."/>
            <person name="Kudo C."/>
            <person name="Tonouchi A."/>
        </authorList>
    </citation>
    <scope>NUCLEOTIDE SEQUENCE [LARGE SCALE GENOMIC DNA]</scope>
    <source>
        <strain evidence="2 3">AX-7</strain>
    </source>
</reference>
<dbReference type="SUPFAM" id="SSF51004">
    <property type="entry name" value="C-terminal (heme d1) domain of cytochrome cd1-nitrite reductase"/>
    <property type="match status" value="1"/>
</dbReference>
<dbReference type="Pfam" id="PF10282">
    <property type="entry name" value="Lactonase"/>
    <property type="match status" value="2"/>
</dbReference>
<dbReference type="RefSeq" id="WP_119321219.1">
    <property type="nucleotide sequence ID" value="NZ_AP025739.1"/>
</dbReference>
<keyword evidence="3" id="KW-1185">Reference proteome</keyword>
<dbReference type="GO" id="GO:0017057">
    <property type="term" value="F:6-phosphogluconolactonase activity"/>
    <property type="evidence" value="ECO:0007669"/>
    <property type="project" value="TreeGrafter"/>
</dbReference>
<dbReference type="InterPro" id="IPR019405">
    <property type="entry name" value="Lactonase_7-beta_prop"/>
</dbReference>
<dbReference type="InterPro" id="IPR050282">
    <property type="entry name" value="Cycloisomerase_2"/>
</dbReference>